<dbReference type="EMBL" id="JAZHOF010000001">
    <property type="protein sequence ID" value="MEJ8570303.1"/>
    <property type="molecule type" value="Genomic_DNA"/>
</dbReference>
<protein>
    <submittedName>
        <fullName evidence="3">Esterase-like activity of phytase family protein</fullName>
    </submittedName>
</protein>
<evidence type="ECO:0000256" key="1">
    <source>
        <dbReference type="SAM" id="SignalP"/>
    </source>
</evidence>
<dbReference type="InterPro" id="IPR014567">
    <property type="entry name" value="UCP031900"/>
</dbReference>
<gene>
    <name evidence="3" type="ORF">V3328_02365</name>
</gene>
<evidence type="ECO:0000313" key="3">
    <source>
        <dbReference type="EMBL" id="MEJ8570303.1"/>
    </source>
</evidence>
<dbReference type="RefSeq" id="WP_340328035.1">
    <property type="nucleotide sequence ID" value="NZ_JAZHOF010000001.1"/>
</dbReference>
<feature type="domain" description="Phytase-like" evidence="2">
    <location>
        <begin position="63"/>
        <end position="320"/>
    </location>
</feature>
<accession>A0AAW9RQF3</accession>
<keyword evidence="1" id="KW-0732">Signal</keyword>
<evidence type="ECO:0000313" key="4">
    <source>
        <dbReference type="Proteomes" id="UP001378188"/>
    </source>
</evidence>
<dbReference type="Pfam" id="PF13449">
    <property type="entry name" value="Phytase-like"/>
    <property type="match status" value="1"/>
</dbReference>
<proteinExistence type="predicted"/>
<dbReference type="Proteomes" id="UP001378188">
    <property type="component" value="Unassembled WGS sequence"/>
</dbReference>
<comment type="caution">
    <text evidence="3">The sequence shown here is derived from an EMBL/GenBank/DDBJ whole genome shotgun (WGS) entry which is preliminary data.</text>
</comment>
<feature type="chain" id="PRO_5043936937" evidence="1">
    <location>
        <begin position="23"/>
        <end position="334"/>
    </location>
</feature>
<dbReference type="InterPro" id="IPR027372">
    <property type="entry name" value="Phytase-like_dom"/>
</dbReference>
<evidence type="ECO:0000259" key="2">
    <source>
        <dbReference type="Pfam" id="PF13449"/>
    </source>
</evidence>
<name>A0AAW9RQF3_9HYPH</name>
<organism evidence="3 4">
    <name type="scientific">Microbaculum marinum</name>
    <dbReference type="NCBI Taxonomy" id="1764581"/>
    <lineage>
        <taxon>Bacteria</taxon>
        <taxon>Pseudomonadati</taxon>
        <taxon>Pseudomonadota</taxon>
        <taxon>Alphaproteobacteria</taxon>
        <taxon>Hyphomicrobiales</taxon>
        <taxon>Tepidamorphaceae</taxon>
        <taxon>Microbaculum</taxon>
    </lineage>
</organism>
<dbReference type="PIRSF" id="PIRSF031900">
    <property type="entry name" value="UCP031900"/>
    <property type="match status" value="1"/>
</dbReference>
<dbReference type="AlphaFoldDB" id="A0AAW9RQF3"/>
<feature type="signal peptide" evidence="1">
    <location>
        <begin position="1"/>
        <end position="22"/>
    </location>
</feature>
<reference evidence="3 4" key="1">
    <citation type="submission" date="2024-02" db="EMBL/GenBank/DDBJ databases">
        <title>Genome analysis and characterization of Microbaculum marinisediminis sp. nov., isolated from marine sediment.</title>
        <authorList>
            <person name="Du Z.-J."/>
            <person name="Ye Y.-Q."/>
            <person name="Zhang Z.-R."/>
            <person name="Yuan S.-M."/>
            <person name="Zhang X.-Y."/>
        </authorList>
    </citation>
    <scope>NUCLEOTIDE SEQUENCE [LARGE SCALE GENOMIC DNA]</scope>
    <source>
        <strain evidence="3 4">SDUM1044001</strain>
    </source>
</reference>
<sequence length="334" mass="35344">MRTQIVLAAGLVLCLSAGTGSAQETLPVSAAPIAAFDPQQPEQTRFGRLRYIGGIEIDSPDPRFGGLSGIDISPDGRRIMMVSDIGDLFTAAIDYDGDRPVGLSDVVVRRLPGEDGQPLGVKFGSDAESLRARTGKGLPDDILVGFERDNRVLAFPVAGDGAIGKPTRMSLPDGVISLPHNKGLEGIAVVPPGAPNAGAVIVFAESVPDETSDEIPGWIVTGAGARDIALRRSSGFDVTDILALSSGDLLVLERRFNILTGVAMRIRRLDATELDGPQPMAGDVLFTGGMAYWIDNMEGICVHEDPAGRTIVTIVSDDNFSALQRTLLLQFELL</sequence>
<keyword evidence="4" id="KW-1185">Reference proteome</keyword>